<dbReference type="CDD" id="cd06225">
    <property type="entry name" value="HAMP"/>
    <property type="match status" value="1"/>
</dbReference>
<dbReference type="PROSITE" id="PS50885">
    <property type="entry name" value="HAMP"/>
    <property type="match status" value="1"/>
</dbReference>
<evidence type="ECO:0000256" key="1">
    <source>
        <dbReference type="SAM" id="Phobius"/>
    </source>
</evidence>
<keyword evidence="4" id="KW-1185">Reference proteome</keyword>
<keyword evidence="1" id="KW-0812">Transmembrane</keyword>
<keyword evidence="1" id="KW-0472">Membrane</keyword>
<dbReference type="GO" id="GO:0007165">
    <property type="term" value="P:signal transduction"/>
    <property type="evidence" value="ECO:0007669"/>
    <property type="project" value="InterPro"/>
</dbReference>
<dbReference type="AlphaFoldDB" id="A0A1H6DG05"/>
<dbReference type="SMART" id="SM00304">
    <property type="entry name" value="HAMP"/>
    <property type="match status" value="1"/>
</dbReference>
<dbReference type="Gene3D" id="1.10.8.500">
    <property type="entry name" value="HAMP domain in histidine kinase"/>
    <property type="match status" value="1"/>
</dbReference>
<keyword evidence="1" id="KW-1133">Transmembrane helix</keyword>
<dbReference type="InterPro" id="IPR003660">
    <property type="entry name" value="HAMP_dom"/>
</dbReference>
<feature type="non-terminal residue" evidence="3">
    <location>
        <position position="318"/>
    </location>
</feature>
<dbReference type="OrthoDB" id="8456673at2"/>
<name>A0A1H6DG05_9HYPH</name>
<dbReference type="GO" id="GO:0016020">
    <property type="term" value="C:membrane"/>
    <property type="evidence" value="ECO:0007669"/>
    <property type="project" value="InterPro"/>
</dbReference>
<dbReference type="Pfam" id="PF00672">
    <property type="entry name" value="HAMP"/>
    <property type="match status" value="1"/>
</dbReference>
<protein>
    <submittedName>
        <fullName evidence="3">HAMP domain-containing protein</fullName>
    </submittedName>
</protein>
<gene>
    <name evidence="3" type="ORF">SAMN04488115_1251</name>
</gene>
<evidence type="ECO:0000313" key="4">
    <source>
        <dbReference type="Proteomes" id="UP000236743"/>
    </source>
</evidence>
<proteinExistence type="predicted"/>
<dbReference type="RefSeq" id="WP_146071532.1">
    <property type="nucleotide sequence ID" value="NZ_FNUY01000025.1"/>
</dbReference>
<dbReference type="EMBL" id="FNUY01000025">
    <property type="protein sequence ID" value="SEG83693.1"/>
    <property type="molecule type" value="Genomic_DNA"/>
</dbReference>
<evidence type="ECO:0000259" key="2">
    <source>
        <dbReference type="PROSITE" id="PS50885"/>
    </source>
</evidence>
<organism evidence="3 4">
    <name type="scientific">Bosea lathyri</name>
    <dbReference type="NCBI Taxonomy" id="1036778"/>
    <lineage>
        <taxon>Bacteria</taxon>
        <taxon>Pseudomonadati</taxon>
        <taxon>Pseudomonadota</taxon>
        <taxon>Alphaproteobacteria</taxon>
        <taxon>Hyphomicrobiales</taxon>
        <taxon>Boseaceae</taxon>
        <taxon>Bosea</taxon>
    </lineage>
</organism>
<reference evidence="3 4" key="1">
    <citation type="submission" date="2016-10" db="EMBL/GenBank/DDBJ databases">
        <authorList>
            <person name="de Groot N.N."/>
        </authorList>
    </citation>
    <scope>NUCLEOTIDE SEQUENCE [LARGE SCALE GENOMIC DNA]</scope>
    <source>
        <strain evidence="3 4">DSM 26656</strain>
    </source>
</reference>
<dbReference type="Proteomes" id="UP000236743">
    <property type="component" value="Unassembled WGS sequence"/>
</dbReference>
<feature type="transmembrane region" description="Helical" evidence="1">
    <location>
        <begin position="185"/>
        <end position="206"/>
    </location>
</feature>
<feature type="domain" description="HAMP" evidence="2">
    <location>
        <begin position="208"/>
        <end position="261"/>
    </location>
</feature>
<evidence type="ECO:0000313" key="3">
    <source>
        <dbReference type="EMBL" id="SEG83693.1"/>
    </source>
</evidence>
<accession>A0A1H6DG05</accession>
<sequence>MKSIRVKILAVLAIIAGGAILSAALGLYALTKSSDLNARSSLQGDIALATERLNSLVIGVVMDSRGIYMSKSTQEADTYAKGLESRFPLMRKQAADLVRLVPAGERENAAQIDKLIGEFIGFRSETVRLGREVSPAAANTQGNNDLNRANRKALNDLLVSFGQRNERAGGRLSEEAAAFTSQVQWILPAVLLATLLASISTALLFAQRSITKPLLDLSAVMERLTAGETQIDVPHVGRQDEIGTMARAVAVLRQSSEQVALLQEQERKAAAARLERVQSMEAVVSDVGDVVAATAAGDFSARLQIEQADEQMQKLVSG</sequence>
<dbReference type="SUPFAM" id="SSF158472">
    <property type="entry name" value="HAMP domain-like"/>
    <property type="match status" value="1"/>
</dbReference>